<dbReference type="OrthoDB" id="9776544at2"/>
<keyword evidence="1" id="KW-0560">Oxidoreductase</keyword>
<protein>
    <submittedName>
        <fullName evidence="4">Predicted dehydrogenase</fullName>
    </submittedName>
</protein>
<feature type="domain" description="Gfo/Idh/MocA-like oxidoreductase N-terminal" evidence="2">
    <location>
        <begin position="7"/>
        <end position="119"/>
    </location>
</feature>
<name>A0A1G7WCK9_9HYPH</name>
<dbReference type="Proteomes" id="UP000199495">
    <property type="component" value="Unassembled WGS sequence"/>
</dbReference>
<dbReference type="InterPro" id="IPR050463">
    <property type="entry name" value="Gfo/Idh/MocA_oxidrdct_glycsds"/>
</dbReference>
<dbReference type="Pfam" id="PF22725">
    <property type="entry name" value="GFO_IDH_MocA_C3"/>
    <property type="match status" value="1"/>
</dbReference>
<dbReference type="PANTHER" id="PTHR43818">
    <property type="entry name" value="BCDNA.GH03377"/>
    <property type="match status" value="1"/>
</dbReference>
<gene>
    <name evidence="4" type="ORF">SAMN04487974_10659</name>
</gene>
<dbReference type="RefSeq" id="WP_090596389.1">
    <property type="nucleotide sequence ID" value="NZ_FNCS01000006.1"/>
</dbReference>
<evidence type="ECO:0000313" key="4">
    <source>
        <dbReference type="EMBL" id="SDG69594.1"/>
    </source>
</evidence>
<organism evidence="4 5">
    <name type="scientific">Pelagibacterium luteolum</name>
    <dbReference type="NCBI Taxonomy" id="440168"/>
    <lineage>
        <taxon>Bacteria</taxon>
        <taxon>Pseudomonadati</taxon>
        <taxon>Pseudomonadota</taxon>
        <taxon>Alphaproteobacteria</taxon>
        <taxon>Hyphomicrobiales</taxon>
        <taxon>Devosiaceae</taxon>
        <taxon>Pelagibacterium</taxon>
    </lineage>
</organism>
<evidence type="ECO:0000256" key="1">
    <source>
        <dbReference type="ARBA" id="ARBA00023002"/>
    </source>
</evidence>
<accession>A0A1G7WCK9</accession>
<feature type="domain" description="GFO/IDH/MocA-like oxidoreductase" evidence="3">
    <location>
        <begin position="130"/>
        <end position="264"/>
    </location>
</feature>
<keyword evidence="5" id="KW-1185">Reference proteome</keyword>
<dbReference type="Pfam" id="PF01408">
    <property type="entry name" value="GFO_IDH_MocA"/>
    <property type="match status" value="1"/>
</dbReference>
<dbReference type="AlphaFoldDB" id="A0A1G7WCK9"/>
<dbReference type="InterPro" id="IPR055170">
    <property type="entry name" value="GFO_IDH_MocA-like_dom"/>
</dbReference>
<sequence>MSKTHGVGILGAGNISAAYLKLAPLFKGIEVRAVADIMPEAAKARAEEFNVAAQTPDELLKNSEIDVIVNLTIPDAHYRVSKDIISAGKHAYSEKPLVLTLEEGEDLRKAANDAGKQVGCAPDTFLGGAHQQARALIDEGAIGKVTSGTCHVMSFGLEHWHPNPDFFFKPGAGPVLDIGPYYVANLINLIGPVKRVTAFSSTPRDRREISSEPRKGEYVEVTTPTTIHAVLEFHNGALVTLGASWDVEAHQHSNMEIYGSEGSLYVPDPNFFGGELVLARRNGVRDVVEPWKHPLGIANWERPNGPAFANYRTAGLADMMLAIDAGRKPRCSLDTTLHGVDVMTSILKSAELGAAVTLTTTCERPDALGPVEAQALLV</sequence>
<dbReference type="GO" id="GO:0000166">
    <property type="term" value="F:nucleotide binding"/>
    <property type="evidence" value="ECO:0007669"/>
    <property type="project" value="InterPro"/>
</dbReference>
<dbReference type="Gene3D" id="3.30.360.10">
    <property type="entry name" value="Dihydrodipicolinate Reductase, domain 2"/>
    <property type="match status" value="1"/>
</dbReference>
<dbReference type="GO" id="GO:0016491">
    <property type="term" value="F:oxidoreductase activity"/>
    <property type="evidence" value="ECO:0007669"/>
    <property type="project" value="UniProtKB-KW"/>
</dbReference>
<dbReference type="STRING" id="440168.SAMN04487974_10659"/>
<reference evidence="4 5" key="1">
    <citation type="submission" date="2016-10" db="EMBL/GenBank/DDBJ databases">
        <authorList>
            <person name="de Groot N.N."/>
        </authorList>
    </citation>
    <scope>NUCLEOTIDE SEQUENCE [LARGE SCALE GENOMIC DNA]</scope>
    <source>
        <strain evidence="4 5">CGMCC 1.10267</strain>
    </source>
</reference>
<dbReference type="InterPro" id="IPR000683">
    <property type="entry name" value="Gfo/Idh/MocA-like_OxRdtase_N"/>
</dbReference>
<dbReference type="EMBL" id="FNCS01000006">
    <property type="protein sequence ID" value="SDG69594.1"/>
    <property type="molecule type" value="Genomic_DNA"/>
</dbReference>
<evidence type="ECO:0000259" key="2">
    <source>
        <dbReference type="Pfam" id="PF01408"/>
    </source>
</evidence>
<dbReference type="InterPro" id="IPR036291">
    <property type="entry name" value="NAD(P)-bd_dom_sf"/>
</dbReference>
<evidence type="ECO:0000259" key="3">
    <source>
        <dbReference type="Pfam" id="PF22725"/>
    </source>
</evidence>
<evidence type="ECO:0000313" key="5">
    <source>
        <dbReference type="Proteomes" id="UP000199495"/>
    </source>
</evidence>
<proteinExistence type="predicted"/>
<dbReference type="PANTHER" id="PTHR43818:SF11">
    <property type="entry name" value="BCDNA.GH03377"/>
    <property type="match status" value="1"/>
</dbReference>
<dbReference type="Gene3D" id="3.40.50.720">
    <property type="entry name" value="NAD(P)-binding Rossmann-like Domain"/>
    <property type="match status" value="1"/>
</dbReference>
<dbReference type="SUPFAM" id="SSF55347">
    <property type="entry name" value="Glyceraldehyde-3-phosphate dehydrogenase-like, C-terminal domain"/>
    <property type="match status" value="1"/>
</dbReference>
<dbReference type="SUPFAM" id="SSF51735">
    <property type="entry name" value="NAD(P)-binding Rossmann-fold domains"/>
    <property type="match status" value="1"/>
</dbReference>